<sequence>MVYLPQTQGRMLSVIGDEDTIVGFLLGGIGGKLKNGEKNFFIVDDKTPIEKIEESFKKFTSRADIAIIIINQNIAEKIRPLMNEYSKSIPAILEVPSKTQPYDPRREKIVLKMGNVVSAFGFNQPFLFALFIIVILLAGTVALVNDSCNDNIFYDTDTEGGKCRSRVVIEFPKMGDYEKND</sequence>
<keyword evidence="2" id="KW-0813">Transport</keyword>
<keyword evidence="5" id="KW-1133">Transmembrane helix</keyword>
<evidence type="ECO:0000313" key="7">
    <source>
        <dbReference type="WBParaSite" id="PTRK_0000307100.1"/>
    </source>
</evidence>
<accession>A0A0N4Z7C0</accession>
<dbReference type="SUPFAM" id="SSF159468">
    <property type="entry name" value="AtpF-like"/>
    <property type="match status" value="1"/>
</dbReference>
<proteinExistence type="inferred from homology"/>
<evidence type="ECO:0000256" key="3">
    <source>
        <dbReference type="ARBA" id="ARBA00022781"/>
    </source>
</evidence>
<evidence type="ECO:0000313" key="6">
    <source>
        <dbReference type="Proteomes" id="UP000038045"/>
    </source>
</evidence>
<evidence type="ECO:0000256" key="4">
    <source>
        <dbReference type="ARBA" id="ARBA00023065"/>
    </source>
</evidence>
<dbReference type="InterPro" id="IPR036906">
    <property type="entry name" value="ATPase_V1_fsu_sf"/>
</dbReference>
<feature type="transmembrane region" description="Helical" evidence="5">
    <location>
        <begin position="126"/>
        <end position="144"/>
    </location>
</feature>
<organism evidence="6 7">
    <name type="scientific">Parastrongyloides trichosuri</name>
    <name type="common">Possum-specific nematode worm</name>
    <dbReference type="NCBI Taxonomy" id="131310"/>
    <lineage>
        <taxon>Eukaryota</taxon>
        <taxon>Metazoa</taxon>
        <taxon>Ecdysozoa</taxon>
        <taxon>Nematoda</taxon>
        <taxon>Chromadorea</taxon>
        <taxon>Rhabditida</taxon>
        <taxon>Tylenchina</taxon>
        <taxon>Panagrolaimomorpha</taxon>
        <taxon>Strongyloidoidea</taxon>
        <taxon>Strongyloididae</taxon>
        <taxon>Parastrongyloides</taxon>
    </lineage>
</organism>
<keyword evidence="4" id="KW-0406">Ion transport</keyword>
<dbReference type="Pfam" id="PF01990">
    <property type="entry name" value="ATP-synt_F"/>
    <property type="match status" value="1"/>
</dbReference>
<dbReference type="InterPro" id="IPR008218">
    <property type="entry name" value="ATPase_V1-cplx_f_g_su"/>
</dbReference>
<evidence type="ECO:0000256" key="1">
    <source>
        <dbReference type="ARBA" id="ARBA00010148"/>
    </source>
</evidence>
<dbReference type="PANTHER" id="PTHR13861:SF2">
    <property type="entry name" value="V-TYPE PROTON ATPASE SUBUNIT F"/>
    <property type="match status" value="1"/>
</dbReference>
<dbReference type="Gene3D" id="3.40.50.10580">
    <property type="entry name" value="ATPase, V1 complex, subunit F"/>
    <property type="match status" value="1"/>
</dbReference>
<dbReference type="STRING" id="131310.A0A0N4Z7C0"/>
<comment type="similarity">
    <text evidence="1">Belongs to the V-ATPase F subunit family.</text>
</comment>
<name>A0A0N4Z7C0_PARTI</name>
<dbReference type="NCBIfam" id="TIGR01101">
    <property type="entry name" value="V_ATP_synt_F"/>
    <property type="match status" value="1"/>
</dbReference>
<dbReference type="PANTHER" id="PTHR13861">
    <property type="entry name" value="VACUOLAR ATP SYNTHASE SUBUNIT F"/>
    <property type="match status" value="1"/>
</dbReference>
<keyword evidence="3" id="KW-0375">Hydrogen ion transport</keyword>
<keyword evidence="6" id="KW-1185">Reference proteome</keyword>
<dbReference type="GO" id="GO:0033180">
    <property type="term" value="C:proton-transporting V-type ATPase, V1 domain"/>
    <property type="evidence" value="ECO:0007669"/>
    <property type="project" value="InterPro"/>
</dbReference>
<dbReference type="Proteomes" id="UP000038045">
    <property type="component" value="Unplaced"/>
</dbReference>
<dbReference type="InterPro" id="IPR005772">
    <property type="entry name" value="ATPase_V1-cplx_fsu_euk"/>
</dbReference>
<protein>
    <submittedName>
        <fullName evidence="7">V-type proton ATPase subunit F</fullName>
    </submittedName>
</protein>
<reference evidence="7" key="1">
    <citation type="submission" date="2017-02" db="UniProtKB">
        <authorList>
            <consortium name="WormBaseParasite"/>
        </authorList>
    </citation>
    <scope>IDENTIFICATION</scope>
</reference>
<evidence type="ECO:0000256" key="2">
    <source>
        <dbReference type="ARBA" id="ARBA00022448"/>
    </source>
</evidence>
<dbReference type="AlphaFoldDB" id="A0A0N4Z7C0"/>
<keyword evidence="5" id="KW-0812">Transmembrane</keyword>
<dbReference type="GO" id="GO:0046961">
    <property type="term" value="F:proton-transporting ATPase activity, rotational mechanism"/>
    <property type="evidence" value="ECO:0007669"/>
    <property type="project" value="InterPro"/>
</dbReference>
<evidence type="ECO:0000256" key="5">
    <source>
        <dbReference type="SAM" id="Phobius"/>
    </source>
</evidence>
<keyword evidence="5" id="KW-0472">Membrane</keyword>
<dbReference type="WBParaSite" id="PTRK_0000307100.1">
    <property type="protein sequence ID" value="PTRK_0000307100.1"/>
    <property type="gene ID" value="PTRK_0000307100"/>
</dbReference>